<dbReference type="EMBL" id="DF237336">
    <property type="protein sequence ID" value="GAQ87912.1"/>
    <property type="molecule type" value="Genomic_DNA"/>
</dbReference>
<feature type="transmembrane region" description="Helical" evidence="6">
    <location>
        <begin position="6"/>
        <end position="30"/>
    </location>
</feature>
<dbReference type="Proteomes" id="UP000054558">
    <property type="component" value="Unassembled WGS sequence"/>
</dbReference>
<dbReference type="STRING" id="105231.A0A1Y1ID86"/>
<keyword evidence="4 6" id="KW-1133">Transmembrane helix</keyword>
<comment type="subcellular location">
    <subcellularLocation>
        <location evidence="1 6">Membrane</location>
        <topology evidence="1 6">Multi-pass membrane protein</topology>
    </subcellularLocation>
</comment>
<dbReference type="Pfam" id="PF03134">
    <property type="entry name" value="TB2_DP1_HVA22"/>
    <property type="match status" value="1"/>
</dbReference>
<keyword evidence="3 6" id="KW-0812">Transmembrane</keyword>
<evidence type="ECO:0000256" key="6">
    <source>
        <dbReference type="RuleBase" id="RU362006"/>
    </source>
</evidence>
<evidence type="ECO:0000256" key="4">
    <source>
        <dbReference type="ARBA" id="ARBA00022989"/>
    </source>
</evidence>
<reference evidence="7 8" key="1">
    <citation type="journal article" date="2014" name="Nat. Commun.">
        <title>Klebsormidium flaccidum genome reveals primary factors for plant terrestrial adaptation.</title>
        <authorList>
            <person name="Hori K."/>
            <person name="Maruyama F."/>
            <person name="Fujisawa T."/>
            <person name="Togashi T."/>
            <person name="Yamamoto N."/>
            <person name="Seo M."/>
            <person name="Sato S."/>
            <person name="Yamada T."/>
            <person name="Mori H."/>
            <person name="Tajima N."/>
            <person name="Moriyama T."/>
            <person name="Ikeuchi M."/>
            <person name="Watanabe M."/>
            <person name="Wada H."/>
            <person name="Kobayashi K."/>
            <person name="Saito M."/>
            <person name="Masuda T."/>
            <person name="Sasaki-Sekimoto Y."/>
            <person name="Mashiguchi K."/>
            <person name="Awai K."/>
            <person name="Shimojima M."/>
            <person name="Masuda S."/>
            <person name="Iwai M."/>
            <person name="Nobusawa T."/>
            <person name="Narise T."/>
            <person name="Kondo S."/>
            <person name="Saito H."/>
            <person name="Sato R."/>
            <person name="Murakawa M."/>
            <person name="Ihara Y."/>
            <person name="Oshima-Yamada Y."/>
            <person name="Ohtaka K."/>
            <person name="Satoh M."/>
            <person name="Sonobe K."/>
            <person name="Ishii M."/>
            <person name="Ohtani R."/>
            <person name="Kanamori-Sato M."/>
            <person name="Honoki R."/>
            <person name="Miyazaki D."/>
            <person name="Mochizuki H."/>
            <person name="Umetsu J."/>
            <person name="Higashi K."/>
            <person name="Shibata D."/>
            <person name="Kamiya Y."/>
            <person name="Sato N."/>
            <person name="Nakamura Y."/>
            <person name="Tabata S."/>
            <person name="Ida S."/>
            <person name="Kurokawa K."/>
            <person name="Ohta H."/>
        </authorList>
    </citation>
    <scope>NUCLEOTIDE SEQUENCE [LARGE SCALE GENOMIC DNA]</scope>
    <source>
        <strain evidence="7 8">NIES-2285</strain>
    </source>
</reference>
<proteinExistence type="inferred from homology"/>
<sequence length="172" mass="18971">MVTFVGLVAGLISKLTFLVGPCAGLAYPLLMSFKALESPHREDDENWLTYWVIYSLLSFFEAVAAPIIAWIPLYNQLKLALILWLVMPQFNGAAYMYRQFIDPALREYGDKLGIETSPRPNNSQQILQMLSPDAKSGIAEFVSEHGSGAFDQVIAAANTEAKKAKASRRVGG</sequence>
<name>A0A1Y1ID86_KLENI</name>
<dbReference type="PANTHER" id="PTHR12300:SF161">
    <property type="entry name" value="RECEPTOR EXPRESSION-ENHANCING PROTEIN"/>
    <property type="match status" value="1"/>
</dbReference>
<evidence type="ECO:0000313" key="7">
    <source>
        <dbReference type="EMBL" id="GAQ87912.1"/>
    </source>
</evidence>
<feature type="transmembrane region" description="Helical" evidence="6">
    <location>
        <begin position="51"/>
        <end position="73"/>
    </location>
</feature>
<dbReference type="PANTHER" id="PTHR12300">
    <property type="entry name" value="HVA22-LIKE PROTEINS"/>
    <property type="match status" value="1"/>
</dbReference>
<dbReference type="InterPro" id="IPR004345">
    <property type="entry name" value="TB2_DP1_HVA22"/>
</dbReference>
<keyword evidence="5 6" id="KW-0472">Membrane</keyword>
<dbReference type="OMA" id="RILVWLP"/>
<evidence type="ECO:0000256" key="3">
    <source>
        <dbReference type="ARBA" id="ARBA00022692"/>
    </source>
</evidence>
<comment type="similarity">
    <text evidence="2 6">Belongs to the DP1 family.</text>
</comment>
<organism evidence="7 8">
    <name type="scientific">Klebsormidium nitens</name>
    <name type="common">Green alga</name>
    <name type="synonym">Ulothrix nitens</name>
    <dbReference type="NCBI Taxonomy" id="105231"/>
    <lineage>
        <taxon>Eukaryota</taxon>
        <taxon>Viridiplantae</taxon>
        <taxon>Streptophyta</taxon>
        <taxon>Klebsormidiophyceae</taxon>
        <taxon>Klebsormidiales</taxon>
        <taxon>Klebsormidiaceae</taxon>
        <taxon>Klebsormidium</taxon>
    </lineage>
</organism>
<dbReference type="GO" id="GO:0016020">
    <property type="term" value="C:membrane"/>
    <property type="evidence" value="ECO:0007669"/>
    <property type="project" value="UniProtKB-SubCell"/>
</dbReference>
<protein>
    <recommendedName>
        <fullName evidence="6">HVA22-like protein</fullName>
    </recommendedName>
</protein>
<evidence type="ECO:0000256" key="2">
    <source>
        <dbReference type="ARBA" id="ARBA00008573"/>
    </source>
</evidence>
<keyword evidence="8" id="KW-1185">Reference proteome</keyword>
<evidence type="ECO:0000313" key="8">
    <source>
        <dbReference type="Proteomes" id="UP000054558"/>
    </source>
</evidence>
<accession>A0A1Y1ID86</accession>
<gene>
    <name evidence="7" type="ORF">KFL_003870090</name>
</gene>
<dbReference type="AlphaFoldDB" id="A0A1Y1ID86"/>
<dbReference type="OrthoDB" id="10009287at2759"/>
<evidence type="ECO:0000256" key="1">
    <source>
        <dbReference type="ARBA" id="ARBA00004141"/>
    </source>
</evidence>
<evidence type="ECO:0000256" key="5">
    <source>
        <dbReference type="ARBA" id="ARBA00023136"/>
    </source>
</evidence>